<dbReference type="RefSeq" id="WP_006640460.1">
    <property type="nucleotide sequence ID" value="NZ_BORD01000006.1"/>
</dbReference>
<organism evidence="1 2">
    <name type="scientific">Bacillus sonorensis</name>
    <dbReference type="NCBI Taxonomy" id="119858"/>
    <lineage>
        <taxon>Bacteria</taxon>
        <taxon>Bacillati</taxon>
        <taxon>Bacillota</taxon>
        <taxon>Bacilli</taxon>
        <taxon>Bacillales</taxon>
        <taxon>Bacillaceae</taxon>
        <taxon>Bacillus</taxon>
    </lineage>
</organism>
<dbReference type="GeneID" id="92853342"/>
<gene>
    <name evidence="1" type="ORF">S101395_02708</name>
</gene>
<reference evidence="1 2" key="1">
    <citation type="submission" date="2017-06" db="EMBL/GenBank/DDBJ databases">
        <title>Genome sequence of Bacillus sonorensis strain SRCM101395.</title>
        <authorList>
            <person name="Cho S.H."/>
        </authorList>
    </citation>
    <scope>NUCLEOTIDE SEQUENCE [LARGE SCALE GENOMIC DNA]</scope>
    <source>
        <strain evidence="1 2">SRCM101395</strain>
    </source>
</reference>
<evidence type="ECO:0000313" key="1">
    <source>
        <dbReference type="EMBL" id="ASB89215.1"/>
    </source>
</evidence>
<protein>
    <submittedName>
        <fullName evidence="1">Uncharacterized protein</fullName>
    </submittedName>
</protein>
<name>A0ABM6LIS2_9BACI</name>
<dbReference type="EMBL" id="CP021920">
    <property type="protein sequence ID" value="ASB89215.1"/>
    <property type="molecule type" value="Genomic_DNA"/>
</dbReference>
<evidence type="ECO:0000313" key="2">
    <source>
        <dbReference type="Proteomes" id="UP000196877"/>
    </source>
</evidence>
<proteinExistence type="predicted"/>
<keyword evidence="2" id="KW-1185">Reference proteome</keyword>
<accession>A0ABM6LIS2</accession>
<dbReference type="Proteomes" id="UP000196877">
    <property type="component" value="Chromosome"/>
</dbReference>
<sequence length="96" mass="10665">MMVLGTKFSEVKIDTGEDKSITLRLVIPPVVSDDTTLFPDNSNTESNAAQTSATTLMEPILKFEVNDGIATEQIMDMNKEDATILLQVLRDFLKQM</sequence>